<feature type="domain" description="TOD1/MUCI70 glycosyltransferase-like" evidence="1">
    <location>
        <begin position="146"/>
        <end position="303"/>
    </location>
</feature>
<sequence length="332" mass="39251">MRPDFSAETENLTIIKNSSYFDEEYYYQQRPDVKDAGVDAAWHYLNAGWQENANPSSRFCTAMYLAHNKSERCPLLDYEFGGCKGDYSLRGALKSRIAAYRLWRMFRRAKTACYTFVSKGYDDLLSHRYINFDWDYICYTDDKELIKRKYVGIWEIRKALYRNEDGKMECGWHKTHPEECCSGYQNSVWVDGNVNVLTPYLRRTIKKRSVPLLVPSHYARDCIFDECEEVKHLGRDTPEKCDAARGFLERENMPRHYGMNENNIIFREHGNYTVRSVDLLWWDCIEKYSKRDQLSFSYCLWKNGIRPEDIAIKNARTDYKNFVVGVHGEKQG</sequence>
<name>A0A6G8F2W6_9PROT</name>
<dbReference type="AlphaFoldDB" id="A0A6G8F2W6"/>
<reference evidence="2" key="1">
    <citation type="journal article" date="2020" name="J. ISSAAS">
        <title>Lactobacilli and other gastrointestinal microbiota of Peromyscus leucopus, reservoir host for agents of Lyme disease and other zoonoses in North America.</title>
        <authorList>
            <person name="Milovic A."/>
            <person name="Bassam K."/>
            <person name="Shao H."/>
            <person name="Chatzistamou I."/>
            <person name="Tufts D.M."/>
            <person name="Diuk-Wasser M."/>
            <person name="Barbour A.G."/>
        </authorList>
    </citation>
    <scope>NUCLEOTIDE SEQUENCE</scope>
    <source>
        <strain evidence="2">LL90</strain>
    </source>
</reference>
<protein>
    <recommendedName>
        <fullName evidence="1">TOD1/MUCI70 glycosyltransferase-like domain-containing protein</fullName>
    </recommendedName>
</protein>
<evidence type="ECO:0000313" key="2">
    <source>
        <dbReference type="EMBL" id="QIM10665.1"/>
    </source>
</evidence>
<dbReference type="Pfam" id="PF04765">
    <property type="entry name" value="TOD1_MUCI70"/>
    <property type="match status" value="1"/>
</dbReference>
<dbReference type="EMBL" id="MN990732">
    <property type="protein sequence ID" value="QIM10665.1"/>
    <property type="molecule type" value="Genomic_DNA"/>
</dbReference>
<proteinExistence type="predicted"/>
<evidence type="ECO:0000259" key="1">
    <source>
        <dbReference type="Pfam" id="PF04765"/>
    </source>
</evidence>
<organism evidence="2">
    <name type="scientific">uncultured Alphaproteobacteria bacterium</name>
    <dbReference type="NCBI Taxonomy" id="91750"/>
    <lineage>
        <taxon>Bacteria</taxon>
        <taxon>Pseudomonadati</taxon>
        <taxon>Pseudomonadota</taxon>
        <taxon>Alphaproteobacteria</taxon>
        <taxon>environmental samples</taxon>
    </lineage>
</organism>
<gene>
    <name evidence="2" type="ORF">PlAlph_5570</name>
</gene>
<accession>A0A6G8F2W6</accession>
<dbReference type="InterPro" id="IPR048354">
    <property type="entry name" value="TOD1_MUCI70_glycTrfase_dom"/>
</dbReference>